<dbReference type="Gene3D" id="3.90.1300.10">
    <property type="entry name" value="Amidase signature (AS) domain"/>
    <property type="match status" value="1"/>
</dbReference>
<evidence type="ECO:0000313" key="4">
    <source>
        <dbReference type="Proteomes" id="UP001139971"/>
    </source>
</evidence>
<protein>
    <submittedName>
        <fullName evidence="3">Amidase</fullName>
    </submittedName>
</protein>
<dbReference type="PANTHER" id="PTHR11895">
    <property type="entry name" value="TRANSAMIDASE"/>
    <property type="match status" value="1"/>
</dbReference>
<dbReference type="EMBL" id="JAOVZO020000001">
    <property type="protein sequence ID" value="MDC8011124.1"/>
    <property type="molecule type" value="Genomic_DNA"/>
</dbReference>
<reference evidence="3" key="1">
    <citation type="submission" date="2023-02" db="EMBL/GenBank/DDBJ databases">
        <title>Tahibacter soli sp. nov. isolated from soil.</title>
        <authorList>
            <person name="Baek J.H."/>
            <person name="Lee J.K."/>
            <person name="Choi D.G."/>
            <person name="Jeon C.O."/>
        </authorList>
    </citation>
    <scope>NUCLEOTIDE SEQUENCE</scope>
    <source>
        <strain evidence="3">BL</strain>
    </source>
</reference>
<evidence type="ECO:0000259" key="2">
    <source>
        <dbReference type="Pfam" id="PF01425"/>
    </source>
</evidence>
<evidence type="ECO:0000313" key="3">
    <source>
        <dbReference type="EMBL" id="MDC8011124.1"/>
    </source>
</evidence>
<dbReference type="InterPro" id="IPR036928">
    <property type="entry name" value="AS_sf"/>
</dbReference>
<organism evidence="3 4">
    <name type="scientific">Tahibacter soli</name>
    <dbReference type="NCBI Taxonomy" id="2983605"/>
    <lineage>
        <taxon>Bacteria</taxon>
        <taxon>Pseudomonadati</taxon>
        <taxon>Pseudomonadota</taxon>
        <taxon>Gammaproteobacteria</taxon>
        <taxon>Lysobacterales</taxon>
        <taxon>Rhodanobacteraceae</taxon>
        <taxon>Tahibacter</taxon>
    </lineage>
</organism>
<feature type="domain" description="Amidase" evidence="2">
    <location>
        <begin position="35"/>
        <end position="448"/>
    </location>
</feature>
<dbReference type="AlphaFoldDB" id="A0A9X3YFQ0"/>
<evidence type="ECO:0000256" key="1">
    <source>
        <dbReference type="ARBA" id="ARBA00009199"/>
    </source>
</evidence>
<sequence length="468" mass="48638">MNAVTDELAGHELRGAALCHQLHWLASGRVDAEWLTTLYLSAIERENPRLNAYIALDAAGARAAAAAASARRKSGGAIGRLDGVPVAIKDNFDVAGWATTAGLPGRREHRATTDAACIARLAASGAVILGKTNLDEGVLGARTHNAHYGATVNPWREGYGVGGSSGGSAAAVAAGLCAAALGSDSMGSIRIPASHCGVAALKPTHGEISVRGMVPAARRLDTVGLIARGVNDLTVLLQVLAGYDAEDPRSRKRRVAFAPPDWEPGRLKSGVIPNLAALGTSPEVVEVFENALVTLRQELGERRGVSFADYPFDRARRAGLLLMEAEMLSTFASDLADAAHPVSPGFRAMLEFARGKSAPDYVAADRMLDASVLKMRRVFAEVDVLVTPTTPGAAVPLDAPEPANQALFTSFPSLAGCPAVTIPMGRSADGLPLGMQFVGPPGSDLRLLELAEVCAAALDAAPVYPPRG</sequence>
<dbReference type="Pfam" id="PF01425">
    <property type="entry name" value="Amidase"/>
    <property type="match status" value="1"/>
</dbReference>
<accession>A0A9X3YFQ0</accession>
<dbReference type="PANTHER" id="PTHR11895:SF7">
    <property type="entry name" value="GLUTAMYL-TRNA(GLN) AMIDOTRANSFERASE SUBUNIT A, MITOCHONDRIAL"/>
    <property type="match status" value="1"/>
</dbReference>
<proteinExistence type="inferred from homology"/>
<dbReference type="GO" id="GO:0003824">
    <property type="term" value="F:catalytic activity"/>
    <property type="evidence" value="ECO:0007669"/>
    <property type="project" value="InterPro"/>
</dbReference>
<name>A0A9X3YFQ0_9GAMM</name>
<comment type="caution">
    <text evidence="3">The sequence shown here is derived from an EMBL/GenBank/DDBJ whole genome shotgun (WGS) entry which is preliminary data.</text>
</comment>
<comment type="similarity">
    <text evidence="1">Belongs to the amidase family.</text>
</comment>
<dbReference type="InterPro" id="IPR000120">
    <property type="entry name" value="Amidase"/>
</dbReference>
<gene>
    <name evidence="3" type="ORF">OD750_001040</name>
</gene>
<dbReference type="Proteomes" id="UP001139971">
    <property type="component" value="Unassembled WGS sequence"/>
</dbReference>
<keyword evidence="4" id="KW-1185">Reference proteome</keyword>
<dbReference type="InterPro" id="IPR023631">
    <property type="entry name" value="Amidase_dom"/>
</dbReference>
<dbReference type="SUPFAM" id="SSF75304">
    <property type="entry name" value="Amidase signature (AS) enzymes"/>
    <property type="match status" value="1"/>
</dbReference>
<dbReference type="RefSeq" id="WP_263544540.1">
    <property type="nucleotide sequence ID" value="NZ_JAOVZO020000001.1"/>
</dbReference>